<comment type="caution">
    <text evidence="5">The sequence shown here is derived from an EMBL/GenBank/DDBJ whole genome shotgun (WGS) entry which is preliminary data.</text>
</comment>
<keyword evidence="6" id="KW-1185">Reference proteome</keyword>
<feature type="domain" description="HTH araC/xylS-type" evidence="4">
    <location>
        <begin position="136"/>
        <end position="243"/>
    </location>
</feature>
<dbReference type="PANTHER" id="PTHR46796:SF15">
    <property type="entry name" value="BLL1074 PROTEIN"/>
    <property type="match status" value="1"/>
</dbReference>
<dbReference type="PROSITE" id="PS01124">
    <property type="entry name" value="HTH_ARAC_FAMILY_2"/>
    <property type="match status" value="1"/>
</dbReference>
<dbReference type="RefSeq" id="WP_246951703.1">
    <property type="nucleotide sequence ID" value="NZ_JALKII010000005.1"/>
</dbReference>
<reference evidence="5" key="1">
    <citation type="submission" date="2022-04" db="EMBL/GenBank/DDBJ databases">
        <title>Alcanivorax sp. CY1518 draft genome sequence.</title>
        <authorList>
            <person name="Zhao G."/>
            <person name="An M."/>
        </authorList>
    </citation>
    <scope>NUCLEOTIDE SEQUENCE</scope>
    <source>
        <strain evidence="5">CY1518</strain>
    </source>
</reference>
<evidence type="ECO:0000313" key="6">
    <source>
        <dbReference type="Proteomes" id="UP001165524"/>
    </source>
</evidence>
<dbReference type="InterPro" id="IPR009057">
    <property type="entry name" value="Homeodomain-like_sf"/>
</dbReference>
<keyword evidence="2" id="KW-0238">DNA-binding</keyword>
<dbReference type="SMART" id="SM00342">
    <property type="entry name" value="HTH_ARAC"/>
    <property type="match status" value="1"/>
</dbReference>
<gene>
    <name evidence="5" type="ORF">MU846_08615</name>
</gene>
<dbReference type="SUPFAM" id="SSF46689">
    <property type="entry name" value="Homeodomain-like"/>
    <property type="match status" value="1"/>
</dbReference>
<dbReference type="EMBL" id="JALKII010000005">
    <property type="protein sequence ID" value="MCK0537770.1"/>
    <property type="molecule type" value="Genomic_DNA"/>
</dbReference>
<protein>
    <submittedName>
        <fullName evidence="5">Helix-turn-helix domain-containing protein</fullName>
    </submittedName>
</protein>
<evidence type="ECO:0000256" key="3">
    <source>
        <dbReference type="ARBA" id="ARBA00023163"/>
    </source>
</evidence>
<evidence type="ECO:0000259" key="4">
    <source>
        <dbReference type="PROSITE" id="PS01124"/>
    </source>
</evidence>
<proteinExistence type="predicted"/>
<dbReference type="InterPro" id="IPR018060">
    <property type="entry name" value="HTH_AraC"/>
</dbReference>
<keyword evidence="3" id="KW-0804">Transcription</keyword>
<sequence>MFYQRPDPRLQPWVSHYWLSSGGAPQHVLLPDGCVDVVVATTACEATVWLYGTATQRTVLDVEPTVRYLGVRFLPGQARHFLRMSAAELTDRAEAVKGDDALGLAEAHWLADGAGGVFAELDRLLLRLLARHPPRRLALDNLLLHLHRPQHPSLATLAASCGLSRRQLERLCRTHVGVSPACFAMIRRCHRALALLARPATPQALMSLSLASIAAEAGYADQSHMTRELRRFTGQTPGGLRRNGPGADVAFVLSGAGLSHHTACLSDL</sequence>
<dbReference type="PANTHER" id="PTHR46796">
    <property type="entry name" value="HTH-TYPE TRANSCRIPTIONAL ACTIVATOR RHAS-RELATED"/>
    <property type="match status" value="1"/>
</dbReference>
<keyword evidence="1" id="KW-0805">Transcription regulation</keyword>
<dbReference type="Proteomes" id="UP001165524">
    <property type="component" value="Unassembled WGS sequence"/>
</dbReference>
<dbReference type="Gene3D" id="1.10.10.60">
    <property type="entry name" value="Homeodomain-like"/>
    <property type="match status" value="1"/>
</dbReference>
<dbReference type="Pfam" id="PF20240">
    <property type="entry name" value="DUF6597"/>
    <property type="match status" value="1"/>
</dbReference>
<evidence type="ECO:0000313" key="5">
    <source>
        <dbReference type="EMBL" id="MCK0537770.1"/>
    </source>
</evidence>
<evidence type="ECO:0000256" key="1">
    <source>
        <dbReference type="ARBA" id="ARBA00023015"/>
    </source>
</evidence>
<evidence type="ECO:0000256" key="2">
    <source>
        <dbReference type="ARBA" id="ARBA00023125"/>
    </source>
</evidence>
<organism evidence="5 6">
    <name type="scientific">Alcanivorax quisquiliarum</name>
    <dbReference type="NCBI Taxonomy" id="2933565"/>
    <lineage>
        <taxon>Bacteria</taxon>
        <taxon>Pseudomonadati</taxon>
        <taxon>Pseudomonadota</taxon>
        <taxon>Gammaproteobacteria</taxon>
        <taxon>Oceanospirillales</taxon>
        <taxon>Alcanivoracaceae</taxon>
        <taxon>Alcanivorax</taxon>
    </lineage>
</organism>
<dbReference type="Pfam" id="PF12833">
    <property type="entry name" value="HTH_18"/>
    <property type="match status" value="1"/>
</dbReference>
<accession>A0ABT0E7F4</accession>
<dbReference type="InterPro" id="IPR050204">
    <property type="entry name" value="AraC_XylS_family_regulators"/>
</dbReference>
<name>A0ABT0E7F4_9GAMM</name>
<dbReference type="InterPro" id="IPR046532">
    <property type="entry name" value="DUF6597"/>
</dbReference>